<feature type="domain" description="J" evidence="3">
    <location>
        <begin position="9"/>
        <end position="79"/>
    </location>
</feature>
<accession>A0A9Q1KJL3</accession>
<proteinExistence type="predicted"/>
<comment type="caution">
    <text evidence="4">The sequence shown here is derived from an EMBL/GenBank/DDBJ whole genome shotgun (WGS) entry which is preliminary data.</text>
</comment>
<dbReference type="SMART" id="SM00271">
    <property type="entry name" value="DnaJ"/>
    <property type="match status" value="1"/>
</dbReference>
<protein>
    <recommendedName>
        <fullName evidence="3">J domain-containing protein</fullName>
    </recommendedName>
</protein>
<keyword evidence="2" id="KW-1133">Transmembrane helix</keyword>
<keyword evidence="2" id="KW-0812">Transmembrane</keyword>
<evidence type="ECO:0000313" key="4">
    <source>
        <dbReference type="EMBL" id="KAJ8444709.1"/>
    </source>
</evidence>
<feature type="region of interest" description="Disordered" evidence="1">
    <location>
        <begin position="81"/>
        <end position="111"/>
    </location>
</feature>
<dbReference type="Proteomes" id="UP001153076">
    <property type="component" value="Unassembled WGS sequence"/>
</dbReference>
<evidence type="ECO:0000313" key="5">
    <source>
        <dbReference type="Proteomes" id="UP001153076"/>
    </source>
</evidence>
<dbReference type="PANTHER" id="PTHR45098">
    <property type="entry name" value="DNAJ DOMAIN CONTAINING PROTEIN, EXPRESSED"/>
    <property type="match status" value="1"/>
</dbReference>
<evidence type="ECO:0000256" key="1">
    <source>
        <dbReference type="SAM" id="MobiDB-lite"/>
    </source>
</evidence>
<dbReference type="Pfam" id="PF00226">
    <property type="entry name" value="DnaJ"/>
    <property type="match status" value="1"/>
</dbReference>
<sequence>MAIKLPNVDHYEILGLPSCEELKNLTIEGIKKAYKRKALELHPDKRPDDPHANAKFQKLQFSKDVLLDQFNRKKIDAKFSEQFKQSSARKPESEQTEQDWRDPDWDSDPGAEERRRNAWREFLKNHPYRKKKKKNSLLSLEFINQVLIWVSMALIMIVTRPNQIVEFQRSKYATIYGGICPSKKVEKNSMVGGIW</sequence>
<keyword evidence="2" id="KW-0472">Membrane</keyword>
<dbReference type="SUPFAM" id="SSF46565">
    <property type="entry name" value="Chaperone J-domain"/>
    <property type="match status" value="1"/>
</dbReference>
<keyword evidence="5" id="KW-1185">Reference proteome</keyword>
<dbReference type="AlphaFoldDB" id="A0A9Q1KJL3"/>
<dbReference type="OrthoDB" id="10250354at2759"/>
<gene>
    <name evidence="4" type="ORF">Cgig2_030383</name>
</gene>
<feature type="transmembrane region" description="Helical" evidence="2">
    <location>
        <begin position="137"/>
        <end position="158"/>
    </location>
</feature>
<dbReference type="InterPro" id="IPR036869">
    <property type="entry name" value="J_dom_sf"/>
</dbReference>
<reference evidence="4" key="1">
    <citation type="submission" date="2022-04" db="EMBL/GenBank/DDBJ databases">
        <title>Carnegiea gigantea Genome sequencing and assembly v2.</title>
        <authorList>
            <person name="Copetti D."/>
            <person name="Sanderson M.J."/>
            <person name="Burquez A."/>
            <person name="Wojciechowski M.F."/>
        </authorList>
    </citation>
    <scope>NUCLEOTIDE SEQUENCE</scope>
    <source>
        <strain evidence="4">SGP5-SGP5p</strain>
        <tissue evidence="4">Aerial part</tissue>
    </source>
</reference>
<name>A0A9Q1KJL3_9CARY</name>
<organism evidence="4 5">
    <name type="scientific">Carnegiea gigantea</name>
    <dbReference type="NCBI Taxonomy" id="171969"/>
    <lineage>
        <taxon>Eukaryota</taxon>
        <taxon>Viridiplantae</taxon>
        <taxon>Streptophyta</taxon>
        <taxon>Embryophyta</taxon>
        <taxon>Tracheophyta</taxon>
        <taxon>Spermatophyta</taxon>
        <taxon>Magnoliopsida</taxon>
        <taxon>eudicotyledons</taxon>
        <taxon>Gunneridae</taxon>
        <taxon>Pentapetalae</taxon>
        <taxon>Caryophyllales</taxon>
        <taxon>Cactineae</taxon>
        <taxon>Cactaceae</taxon>
        <taxon>Cactoideae</taxon>
        <taxon>Echinocereeae</taxon>
        <taxon>Carnegiea</taxon>
    </lineage>
</organism>
<dbReference type="Gene3D" id="1.10.287.110">
    <property type="entry name" value="DnaJ domain"/>
    <property type="match status" value="1"/>
</dbReference>
<feature type="compositionally biased region" description="Basic and acidic residues" evidence="1">
    <location>
        <begin position="89"/>
        <end position="104"/>
    </location>
</feature>
<evidence type="ECO:0000256" key="2">
    <source>
        <dbReference type="SAM" id="Phobius"/>
    </source>
</evidence>
<evidence type="ECO:0000259" key="3">
    <source>
        <dbReference type="PROSITE" id="PS50076"/>
    </source>
</evidence>
<dbReference type="InterPro" id="IPR001623">
    <property type="entry name" value="DnaJ_domain"/>
</dbReference>
<dbReference type="CDD" id="cd06257">
    <property type="entry name" value="DnaJ"/>
    <property type="match status" value="1"/>
</dbReference>
<dbReference type="PANTHER" id="PTHR45098:SF1">
    <property type="entry name" value="DNAJ DOMAIN CONTAINING PROTEIN, EXPRESSED"/>
    <property type="match status" value="1"/>
</dbReference>
<dbReference type="EMBL" id="JAKOGI010000091">
    <property type="protein sequence ID" value="KAJ8444709.1"/>
    <property type="molecule type" value="Genomic_DNA"/>
</dbReference>
<dbReference type="PROSITE" id="PS50076">
    <property type="entry name" value="DNAJ_2"/>
    <property type="match status" value="1"/>
</dbReference>